<name>X0UN05_9ZZZZ</name>
<sequence length="65" mass="7579">MVIKAKKNMKTLVSYIVWNEKSQKSGTVLNDKVILNHIEEIKTRIKDITDSKNCDKINVQIIDYE</sequence>
<evidence type="ECO:0000313" key="1">
    <source>
        <dbReference type="EMBL" id="GAG07144.1"/>
    </source>
</evidence>
<proteinExistence type="predicted"/>
<gene>
    <name evidence="1" type="ORF">S01H1_44409</name>
</gene>
<organism evidence="1">
    <name type="scientific">marine sediment metagenome</name>
    <dbReference type="NCBI Taxonomy" id="412755"/>
    <lineage>
        <taxon>unclassified sequences</taxon>
        <taxon>metagenomes</taxon>
        <taxon>ecological metagenomes</taxon>
    </lineage>
</organism>
<protein>
    <submittedName>
        <fullName evidence="1">Uncharacterized protein</fullName>
    </submittedName>
</protein>
<dbReference type="EMBL" id="BARS01028328">
    <property type="protein sequence ID" value="GAG07144.1"/>
    <property type="molecule type" value="Genomic_DNA"/>
</dbReference>
<dbReference type="AlphaFoldDB" id="X0UN05"/>
<accession>X0UN05</accession>
<comment type="caution">
    <text evidence="1">The sequence shown here is derived from an EMBL/GenBank/DDBJ whole genome shotgun (WGS) entry which is preliminary data.</text>
</comment>
<reference evidence="1" key="1">
    <citation type="journal article" date="2014" name="Front. Microbiol.">
        <title>High frequency of phylogenetically diverse reductive dehalogenase-homologous genes in deep subseafloor sedimentary metagenomes.</title>
        <authorList>
            <person name="Kawai M."/>
            <person name="Futagami T."/>
            <person name="Toyoda A."/>
            <person name="Takaki Y."/>
            <person name="Nishi S."/>
            <person name="Hori S."/>
            <person name="Arai W."/>
            <person name="Tsubouchi T."/>
            <person name="Morono Y."/>
            <person name="Uchiyama I."/>
            <person name="Ito T."/>
            <person name="Fujiyama A."/>
            <person name="Inagaki F."/>
            <person name="Takami H."/>
        </authorList>
    </citation>
    <scope>NUCLEOTIDE SEQUENCE</scope>
    <source>
        <strain evidence="1">Expedition CK06-06</strain>
    </source>
</reference>